<dbReference type="Proteomes" id="UP000887540">
    <property type="component" value="Unplaced"/>
</dbReference>
<dbReference type="AlphaFoldDB" id="A0A914DW74"/>
<organism evidence="1 2">
    <name type="scientific">Acrobeloides nanus</name>
    <dbReference type="NCBI Taxonomy" id="290746"/>
    <lineage>
        <taxon>Eukaryota</taxon>
        <taxon>Metazoa</taxon>
        <taxon>Ecdysozoa</taxon>
        <taxon>Nematoda</taxon>
        <taxon>Chromadorea</taxon>
        <taxon>Rhabditida</taxon>
        <taxon>Tylenchina</taxon>
        <taxon>Cephalobomorpha</taxon>
        <taxon>Cephaloboidea</taxon>
        <taxon>Cephalobidae</taxon>
        <taxon>Acrobeloides</taxon>
    </lineage>
</organism>
<proteinExistence type="predicted"/>
<name>A0A914DW74_9BILA</name>
<accession>A0A914DW74</accession>
<sequence length="87" mass="10655">MNLYKSNETFVEIDTFPPHLPSYRYWKDYKEDILKMFSYSTNLTETVKAYGKKLFFKEAKTLMFYVFIQGEEILFSIKHYWKVEKNL</sequence>
<dbReference type="WBParaSite" id="ACRNAN_scaffold4103.g31332.t2">
    <property type="protein sequence ID" value="ACRNAN_scaffold4103.g31332.t2"/>
    <property type="gene ID" value="ACRNAN_scaffold4103.g31332"/>
</dbReference>
<reference evidence="2" key="1">
    <citation type="submission" date="2022-11" db="UniProtKB">
        <authorList>
            <consortium name="WormBaseParasite"/>
        </authorList>
    </citation>
    <scope>IDENTIFICATION</scope>
</reference>
<keyword evidence="1" id="KW-1185">Reference proteome</keyword>
<protein>
    <submittedName>
        <fullName evidence="2">L-Fucosyltransferase</fullName>
    </submittedName>
</protein>
<evidence type="ECO:0000313" key="2">
    <source>
        <dbReference type="WBParaSite" id="ACRNAN_scaffold4103.g31332.t2"/>
    </source>
</evidence>
<evidence type="ECO:0000313" key="1">
    <source>
        <dbReference type="Proteomes" id="UP000887540"/>
    </source>
</evidence>